<sequence>MNRKNPAHKDWAKAICSIVSQYPMLYDKRHSDYKNKMKKLEIWKGISNYVAAELQVNMTAAELEKRWLGWKCTFISEHRRLHTHPVDTNVKNWYLFNSMRFMEPYISHHRKTFTTKESFKAEYPESPEKNSGTRPTRIIGNFLDQSSQSHPFACPMEPLYLSQEAAEKSELADSTSALAISEVVGNYNDNALKVALTRTAAEAHGQMAHKPVFPDSSGAATATSPVINPFVKDEKKEKCKCIIEERLEFIPIERRTVCLIEIFQVIQKYENMS</sequence>
<name>A0A9R1UAQ5_9HYME</name>
<dbReference type="SMART" id="SM00595">
    <property type="entry name" value="MADF"/>
    <property type="match status" value="1"/>
</dbReference>
<accession>A0A9R1UAQ5</accession>
<dbReference type="Proteomes" id="UP000694866">
    <property type="component" value="Unplaced"/>
</dbReference>
<dbReference type="Pfam" id="PF10545">
    <property type="entry name" value="MADF_DNA_bdg"/>
    <property type="match status" value="1"/>
</dbReference>
<dbReference type="GO" id="GO:0006357">
    <property type="term" value="P:regulation of transcription by RNA polymerase II"/>
    <property type="evidence" value="ECO:0007669"/>
    <property type="project" value="TreeGrafter"/>
</dbReference>
<protein>
    <submittedName>
        <fullName evidence="3">Uncharacterized protein isoform X1</fullName>
    </submittedName>
</protein>
<dbReference type="AlphaFoldDB" id="A0A9R1UAQ5"/>
<dbReference type="PANTHER" id="PTHR12243">
    <property type="entry name" value="MADF DOMAIN TRANSCRIPTION FACTOR"/>
    <property type="match status" value="1"/>
</dbReference>
<organism evidence="2 3">
    <name type="scientific">Fopius arisanus</name>
    <dbReference type="NCBI Taxonomy" id="64838"/>
    <lineage>
        <taxon>Eukaryota</taxon>
        <taxon>Metazoa</taxon>
        <taxon>Ecdysozoa</taxon>
        <taxon>Arthropoda</taxon>
        <taxon>Hexapoda</taxon>
        <taxon>Insecta</taxon>
        <taxon>Pterygota</taxon>
        <taxon>Neoptera</taxon>
        <taxon>Endopterygota</taxon>
        <taxon>Hymenoptera</taxon>
        <taxon>Apocrita</taxon>
        <taxon>Ichneumonoidea</taxon>
        <taxon>Braconidae</taxon>
        <taxon>Opiinae</taxon>
        <taxon>Fopius</taxon>
    </lineage>
</organism>
<dbReference type="InterPro" id="IPR039353">
    <property type="entry name" value="TF_Adf1"/>
</dbReference>
<dbReference type="PANTHER" id="PTHR12243:SF67">
    <property type="entry name" value="COREPRESSOR OF PANGOLIN, ISOFORM A-RELATED"/>
    <property type="match status" value="1"/>
</dbReference>
<evidence type="ECO:0000313" key="3">
    <source>
        <dbReference type="RefSeq" id="XP_011313752.1"/>
    </source>
</evidence>
<evidence type="ECO:0000313" key="2">
    <source>
        <dbReference type="Proteomes" id="UP000694866"/>
    </source>
</evidence>
<reference evidence="3" key="1">
    <citation type="submission" date="2025-08" db="UniProtKB">
        <authorList>
            <consortium name="RefSeq"/>
        </authorList>
    </citation>
    <scope>IDENTIFICATION</scope>
    <source>
        <strain evidence="3">USDA-PBARC FA_bdor</strain>
        <tissue evidence="3">Whole organism</tissue>
    </source>
</reference>
<dbReference type="GO" id="GO:0005634">
    <property type="term" value="C:nucleus"/>
    <property type="evidence" value="ECO:0007669"/>
    <property type="project" value="TreeGrafter"/>
</dbReference>
<evidence type="ECO:0000259" key="1">
    <source>
        <dbReference type="PROSITE" id="PS51029"/>
    </source>
</evidence>
<feature type="domain" description="MADF" evidence="1">
    <location>
        <begin position="14"/>
        <end position="107"/>
    </location>
</feature>
<dbReference type="RefSeq" id="XP_011313752.1">
    <property type="nucleotide sequence ID" value="XM_011315450.1"/>
</dbReference>
<keyword evidence="2" id="KW-1185">Reference proteome</keyword>
<dbReference type="GeneID" id="105273170"/>
<dbReference type="PROSITE" id="PS51029">
    <property type="entry name" value="MADF"/>
    <property type="match status" value="1"/>
</dbReference>
<gene>
    <name evidence="3" type="primary">LOC105273170</name>
</gene>
<dbReference type="OrthoDB" id="7554461at2759"/>
<proteinExistence type="predicted"/>
<dbReference type="KEGG" id="fas:105273170"/>
<dbReference type="GO" id="GO:0005667">
    <property type="term" value="C:transcription regulator complex"/>
    <property type="evidence" value="ECO:0007669"/>
    <property type="project" value="TreeGrafter"/>
</dbReference>
<dbReference type="InterPro" id="IPR006578">
    <property type="entry name" value="MADF-dom"/>
</dbReference>